<organism evidence="10 11">
    <name type="scientific">Pseudomonas putida</name>
    <name type="common">Arthrobacter siderocapsulatus</name>
    <dbReference type="NCBI Taxonomy" id="303"/>
    <lineage>
        <taxon>Bacteria</taxon>
        <taxon>Pseudomonadati</taxon>
        <taxon>Pseudomonadota</taxon>
        <taxon>Gammaproteobacteria</taxon>
        <taxon>Pseudomonadales</taxon>
        <taxon>Pseudomonadaceae</taxon>
        <taxon>Pseudomonas</taxon>
    </lineage>
</organism>
<feature type="transmembrane region" description="Helical" evidence="8">
    <location>
        <begin position="169"/>
        <end position="189"/>
    </location>
</feature>
<keyword evidence="8" id="KW-0997">Cell inner membrane</keyword>
<feature type="transmembrane region" description="Helical" evidence="8">
    <location>
        <begin position="284"/>
        <end position="303"/>
    </location>
</feature>
<dbReference type="GO" id="GO:0005886">
    <property type="term" value="C:plasma membrane"/>
    <property type="evidence" value="ECO:0007669"/>
    <property type="project" value="UniProtKB-SubCell"/>
</dbReference>
<sequence length="405" mass="43219">MQLRLKSGLGNDRAWIYLISALTAFAPLSTDMYLAAFPSIASDLQTDLAGVQSSLSIFVLGLALGQILYGPLSDRYGRKPPLIVGAAIFVITSLGLMLATSIQSFIFLRLIQAVGGCAGMVLCRAMIADRYSGREATDKLATVMLVGAFAPIVGPVAGSALVSTCGWRSIFLFLTLFGCCCLFAVYWLLPETQPANQRKRSNVKQEIAAMGNLLKKKFVILPLLSGAMAFSALFSFIAGSPAVFMSVFGMSRGTYGWVFAGITLGMVICSQCLRVLLKNAQQETVFLTCMACNLCLTLILLTWGDELGAWPFVLIATAAISALPLASASTTAMTMESGGASKGSLSALLGLTQFGCASIASWLVGILYEETSLSMTLVMLVTACLSLMAFLPLLPNTRRIFWRES</sequence>
<feature type="transmembrane region" description="Helical" evidence="8">
    <location>
        <begin position="106"/>
        <end position="128"/>
    </location>
</feature>
<evidence type="ECO:0000313" key="10">
    <source>
        <dbReference type="EMBL" id="QCI13519.1"/>
    </source>
</evidence>
<accession>A0A4D6XCS1</accession>
<evidence type="ECO:0000256" key="1">
    <source>
        <dbReference type="ARBA" id="ARBA00004651"/>
    </source>
</evidence>
<reference evidence="11" key="1">
    <citation type="submission" date="2019-04" db="EMBL/GenBank/DDBJ databases">
        <title>Genome sequence of Pseudomonas putida 1290, an auxin catabolizing strain.</title>
        <authorList>
            <person name="Laird T.S."/>
            <person name="Leveau J.H.J."/>
        </authorList>
    </citation>
    <scope>NUCLEOTIDE SEQUENCE [LARGE SCALE GENOMIC DNA]</scope>
    <source>
        <strain evidence="11">1290</strain>
    </source>
</reference>
<dbReference type="Proteomes" id="UP000298551">
    <property type="component" value="Chromosome"/>
</dbReference>
<feature type="transmembrane region" description="Helical" evidence="8">
    <location>
        <begin position="218"/>
        <end position="237"/>
    </location>
</feature>
<dbReference type="EMBL" id="CP039371">
    <property type="protein sequence ID" value="QCI13519.1"/>
    <property type="molecule type" value="Genomic_DNA"/>
</dbReference>
<dbReference type="GO" id="GO:1990961">
    <property type="term" value="P:xenobiotic detoxification by transmembrane export across the plasma membrane"/>
    <property type="evidence" value="ECO:0007669"/>
    <property type="project" value="InterPro"/>
</dbReference>
<keyword evidence="4" id="KW-1003">Cell membrane</keyword>
<feature type="transmembrane region" description="Helical" evidence="8">
    <location>
        <begin position="374"/>
        <end position="394"/>
    </location>
</feature>
<feature type="transmembrane region" description="Helical" evidence="8">
    <location>
        <begin position="14"/>
        <end position="36"/>
    </location>
</feature>
<evidence type="ECO:0000256" key="2">
    <source>
        <dbReference type="ARBA" id="ARBA00006236"/>
    </source>
</evidence>
<comment type="subcellular location">
    <subcellularLocation>
        <location evidence="8">Cell inner membrane</location>
        <topology evidence="8">Multi-pass membrane protein</topology>
    </subcellularLocation>
    <subcellularLocation>
        <location evidence="1">Cell membrane</location>
        <topology evidence="1">Multi-pass membrane protein</topology>
    </subcellularLocation>
</comment>
<dbReference type="AlphaFoldDB" id="A0A4D6XCS1"/>
<name>A0A4D6XCS1_PSEPU</name>
<keyword evidence="5 8" id="KW-0812">Transmembrane</keyword>
<feature type="transmembrane region" description="Helical" evidence="8">
    <location>
        <begin position="257"/>
        <end position="277"/>
    </location>
</feature>
<evidence type="ECO:0000313" key="11">
    <source>
        <dbReference type="Proteomes" id="UP000298551"/>
    </source>
</evidence>
<dbReference type="InterPro" id="IPR036259">
    <property type="entry name" value="MFS_trans_sf"/>
</dbReference>
<evidence type="ECO:0000256" key="6">
    <source>
        <dbReference type="ARBA" id="ARBA00022989"/>
    </source>
</evidence>
<keyword evidence="6 8" id="KW-1133">Transmembrane helix</keyword>
<proteinExistence type="inferred from homology"/>
<dbReference type="InterPro" id="IPR011701">
    <property type="entry name" value="MFS"/>
</dbReference>
<protein>
    <recommendedName>
        <fullName evidence="8">Bcr/CflA family efflux transporter</fullName>
    </recommendedName>
</protein>
<dbReference type="Gene3D" id="1.20.1720.10">
    <property type="entry name" value="Multidrug resistance protein D"/>
    <property type="match status" value="1"/>
</dbReference>
<evidence type="ECO:0000259" key="9">
    <source>
        <dbReference type="PROSITE" id="PS50850"/>
    </source>
</evidence>
<evidence type="ECO:0000256" key="5">
    <source>
        <dbReference type="ARBA" id="ARBA00022692"/>
    </source>
</evidence>
<dbReference type="RefSeq" id="WP_136915638.1">
    <property type="nucleotide sequence ID" value="NZ_CP039371.1"/>
</dbReference>
<dbReference type="NCBIfam" id="TIGR00710">
    <property type="entry name" value="efflux_Bcr_CflA"/>
    <property type="match status" value="1"/>
</dbReference>
<dbReference type="GO" id="GO:0015385">
    <property type="term" value="F:sodium:proton antiporter activity"/>
    <property type="evidence" value="ECO:0007669"/>
    <property type="project" value="TreeGrafter"/>
</dbReference>
<dbReference type="PROSITE" id="PS50850">
    <property type="entry name" value="MFS"/>
    <property type="match status" value="1"/>
</dbReference>
<dbReference type="CDD" id="cd17320">
    <property type="entry name" value="MFS_MdfA_MDR_like"/>
    <property type="match status" value="1"/>
</dbReference>
<feature type="transmembrane region" description="Helical" evidence="8">
    <location>
        <begin position="309"/>
        <end position="333"/>
    </location>
</feature>
<dbReference type="PANTHER" id="PTHR23502:SF132">
    <property type="entry name" value="POLYAMINE TRANSPORTER 2-RELATED"/>
    <property type="match status" value="1"/>
</dbReference>
<feature type="domain" description="Major facilitator superfamily (MFS) profile" evidence="9">
    <location>
        <begin position="15"/>
        <end position="398"/>
    </location>
</feature>
<evidence type="ECO:0000256" key="7">
    <source>
        <dbReference type="ARBA" id="ARBA00023136"/>
    </source>
</evidence>
<evidence type="ECO:0000256" key="3">
    <source>
        <dbReference type="ARBA" id="ARBA00022448"/>
    </source>
</evidence>
<dbReference type="InterPro" id="IPR004812">
    <property type="entry name" value="Efflux_drug-R_Bcr/CmlA"/>
</dbReference>
<dbReference type="OrthoDB" id="9814303at2"/>
<dbReference type="Pfam" id="PF07690">
    <property type="entry name" value="MFS_1"/>
    <property type="match status" value="1"/>
</dbReference>
<evidence type="ECO:0000256" key="8">
    <source>
        <dbReference type="RuleBase" id="RU365088"/>
    </source>
</evidence>
<feature type="transmembrane region" description="Helical" evidence="8">
    <location>
        <begin position="140"/>
        <end position="163"/>
    </location>
</feature>
<keyword evidence="7 8" id="KW-0472">Membrane</keyword>
<gene>
    <name evidence="10" type="ORF">E6B08_20120</name>
</gene>
<feature type="transmembrane region" description="Helical" evidence="8">
    <location>
        <begin position="48"/>
        <end position="69"/>
    </location>
</feature>
<dbReference type="PANTHER" id="PTHR23502">
    <property type="entry name" value="MAJOR FACILITATOR SUPERFAMILY"/>
    <property type="match status" value="1"/>
</dbReference>
<dbReference type="InterPro" id="IPR020846">
    <property type="entry name" value="MFS_dom"/>
</dbReference>
<feature type="transmembrane region" description="Helical" evidence="8">
    <location>
        <begin position="345"/>
        <end position="368"/>
    </location>
</feature>
<dbReference type="SUPFAM" id="SSF103473">
    <property type="entry name" value="MFS general substrate transporter"/>
    <property type="match status" value="1"/>
</dbReference>
<feature type="transmembrane region" description="Helical" evidence="8">
    <location>
        <begin position="81"/>
        <end position="100"/>
    </location>
</feature>
<comment type="similarity">
    <text evidence="2 8">Belongs to the major facilitator superfamily. Bcr/CmlA family.</text>
</comment>
<evidence type="ECO:0000256" key="4">
    <source>
        <dbReference type="ARBA" id="ARBA00022475"/>
    </source>
</evidence>
<dbReference type="GO" id="GO:0042910">
    <property type="term" value="F:xenobiotic transmembrane transporter activity"/>
    <property type="evidence" value="ECO:0007669"/>
    <property type="project" value="InterPro"/>
</dbReference>
<keyword evidence="3 8" id="KW-0813">Transport</keyword>